<dbReference type="Proteomes" id="UP000625711">
    <property type="component" value="Unassembled WGS sequence"/>
</dbReference>
<protein>
    <submittedName>
        <fullName evidence="1">Uncharacterized protein</fullName>
    </submittedName>
</protein>
<dbReference type="AlphaFoldDB" id="A0A834MAX4"/>
<comment type="caution">
    <text evidence="1">The sequence shown here is derived from an EMBL/GenBank/DDBJ whole genome shotgun (WGS) entry which is preliminary data.</text>
</comment>
<feature type="non-terminal residue" evidence="1">
    <location>
        <position position="26"/>
    </location>
</feature>
<proteinExistence type="predicted"/>
<accession>A0A834MAX4</accession>
<dbReference type="EMBL" id="JAACXV010011820">
    <property type="protein sequence ID" value="KAF7274921.1"/>
    <property type="molecule type" value="Genomic_DNA"/>
</dbReference>
<gene>
    <name evidence="1" type="ORF">GWI33_012415</name>
</gene>
<organism evidence="1 2">
    <name type="scientific">Rhynchophorus ferrugineus</name>
    <name type="common">Red palm weevil</name>
    <name type="synonym">Curculio ferrugineus</name>
    <dbReference type="NCBI Taxonomy" id="354439"/>
    <lineage>
        <taxon>Eukaryota</taxon>
        <taxon>Metazoa</taxon>
        <taxon>Ecdysozoa</taxon>
        <taxon>Arthropoda</taxon>
        <taxon>Hexapoda</taxon>
        <taxon>Insecta</taxon>
        <taxon>Pterygota</taxon>
        <taxon>Neoptera</taxon>
        <taxon>Endopterygota</taxon>
        <taxon>Coleoptera</taxon>
        <taxon>Polyphaga</taxon>
        <taxon>Cucujiformia</taxon>
        <taxon>Curculionidae</taxon>
        <taxon>Dryophthorinae</taxon>
        <taxon>Rhynchophorus</taxon>
    </lineage>
</organism>
<name>A0A834MAX4_RHYFE</name>
<evidence type="ECO:0000313" key="2">
    <source>
        <dbReference type="Proteomes" id="UP000625711"/>
    </source>
</evidence>
<sequence>MLQSHIVWNFQLFEESERERTGEGGE</sequence>
<keyword evidence="2" id="KW-1185">Reference proteome</keyword>
<evidence type="ECO:0000313" key="1">
    <source>
        <dbReference type="EMBL" id="KAF7274921.1"/>
    </source>
</evidence>
<reference evidence="1" key="1">
    <citation type="submission" date="2020-08" db="EMBL/GenBank/DDBJ databases">
        <title>Genome sequencing and assembly of the red palm weevil Rhynchophorus ferrugineus.</title>
        <authorList>
            <person name="Dias G.B."/>
            <person name="Bergman C.M."/>
            <person name="Manee M."/>
        </authorList>
    </citation>
    <scope>NUCLEOTIDE SEQUENCE</scope>
    <source>
        <strain evidence="1">AA-2017</strain>
        <tissue evidence="1">Whole larva</tissue>
    </source>
</reference>